<keyword evidence="4" id="KW-1185">Reference proteome</keyword>
<name>A0A4Y6PYR3_PERCE</name>
<dbReference type="EMBL" id="CP041186">
    <property type="protein sequence ID" value="QDG53380.1"/>
    <property type="molecule type" value="Genomic_DNA"/>
</dbReference>
<evidence type="ECO:0000313" key="3">
    <source>
        <dbReference type="EMBL" id="QDG53380.1"/>
    </source>
</evidence>
<organism evidence="3 4">
    <name type="scientific">Persicimonas caeni</name>
    <dbReference type="NCBI Taxonomy" id="2292766"/>
    <lineage>
        <taxon>Bacteria</taxon>
        <taxon>Deltaproteobacteria</taxon>
        <taxon>Bradymonadales</taxon>
        <taxon>Bradymonadaceae</taxon>
        <taxon>Persicimonas</taxon>
    </lineage>
</organism>
<feature type="chain" id="PRO_5030106705" evidence="1">
    <location>
        <begin position="25"/>
        <end position="261"/>
    </location>
</feature>
<gene>
    <name evidence="3" type="ORF">FIV42_22330</name>
</gene>
<dbReference type="Pfam" id="PF17131">
    <property type="entry name" value="LolA_like"/>
    <property type="match status" value="1"/>
</dbReference>
<keyword evidence="3" id="KW-0449">Lipoprotein</keyword>
<keyword evidence="1" id="KW-0732">Signal</keyword>
<dbReference type="Gene3D" id="2.50.20.10">
    <property type="entry name" value="Lipoprotein localisation LolA/LolB/LppX"/>
    <property type="match status" value="1"/>
</dbReference>
<evidence type="ECO:0000256" key="1">
    <source>
        <dbReference type="SAM" id="SignalP"/>
    </source>
</evidence>
<dbReference type="RefSeq" id="WP_141199837.1">
    <property type="nucleotide sequence ID" value="NZ_CP041186.1"/>
</dbReference>
<dbReference type="CDD" id="cd16329">
    <property type="entry name" value="LolA_like"/>
    <property type="match status" value="1"/>
</dbReference>
<feature type="domain" description="Uncharacterized protein TP-0789" evidence="2">
    <location>
        <begin position="79"/>
        <end position="260"/>
    </location>
</feature>
<protein>
    <submittedName>
        <fullName evidence="3">Outer membrane lipoprotein-sorting protein</fullName>
    </submittedName>
</protein>
<proteinExistence type="predicted"/>
<accession>A0A4Y6PYR3</accession>
<dbReference type="InterPro" id="IPR033399">
    <property type="entry name" value="TP_0789-like"/>
</dbReference>
<sequence length="261" mass="29411">MKWRKFCWIVACLLTVSVAAPAFAEDDKSAKQIIDESLEKNSLGFQSGEADLTLIIEDKAGSRRVRKLDVKSKKVSEATNTLVELTHPKEVKGQAFLFAENKKAEDDVWMYVPAFKVTRRIEGSQKSGSFLGSHFTYADLESRDIKDANYKRLKDDKIGKHAVYVIESTPKKGSDSDYGKVISYIRKSDSMPLKMRFYDKSGDEAKTLFVEKLDTTENGETYVKRMTLRPKSGGFTTIKLEAFDDDAKIADAVFSKEQLGK</sequence>
<reference evidence="3 4" key="1">
    <citation type="submission" date="2019-06" db="EMBL/GenBank/DDBJ databases">
        <title>Persicimonas caeni gen. nov., sp. nov., a predatory bacterium isolated from solar saltern.</title>
        <authorList>
            <person name="Wang S."/>
        </authorList>
    </citation>
    <scope>NUCLEOTIDE SEQUENCE [LARGE SCALE GENOMIC DNA]</scope>
    <source>
        <strain evidence="3 4">YN101</strain>
    </source>
</reference>
<dbReference type="AlphaFoldDB" id="A0A4Y6PYR3"/>
<evidence type="ECO:0000313" key="4">
    <source>
        <dbReference type="Proteomes" id="UP000315995"/>
    </source>
</evidence>
<dbReference type="OrthoDB" id="9803781at2"/>
<accession>A0A5B8YAE4</accession>
<dbReference type="Proteomes" id="UP000315995">
    <property type="component" value="Chromosome"/>
</dbReference>
<evidence type="ECO:0000259" key="2">
    <source>
        <dbReference type="Pfam" id="PF17131"/>
    </source>
</evidence>
<feature type="signal peptide" evidence="1">
    <location>
        <begin position="1"/>
        <end position="24"/>
    </location>
</feature>